<reference evidence="1" key="2">
    <citation type="journal article" date="2015" name="Fish Shellfish Immunol.">
        <title>Early steps in the European eel (Anguilla anguilla)-Vibrio vulnificus interaction in the gills: Role of the RtxA13 toxin.</title>
        <authorList>
            <person name="Callol A."/>
            <person name="Pajuelo D."/>
            <person name="Ebbesson L."/>
            <person name="Teles M."/>
            <person name="MacKenzie S."/>
            <person name="Amaro C."/>
        </authorList>
    </citation>
    <scope>NUCLEOTIDE SEQUENCE</scope>
</reference>
<protein>
    <submittedName>
        <fullName evidence="1">Uncharacterized protein</fullName>
    </submittedName>
</protein>
<proteinExistence type="predicted"/>
<dbReference type="AlphaFoldDB" id="A0A0E9TBV0"/>
<organism evidence="1">
    <name type="scientific">Anguilla anguilla</name>
    <name type="common">European freshwater eel</name>
    <name type="synonym">Muraena anguilla</name>
    <dbReference type="NCBI Taxonomy" id="7936"/>
    <lineage>
        <taxon>Eukaryota</taxon>
        <taxon>Metazoa</taxon>
        <taxon>Chordata</taxon>
        <taxon>Craniata</taxon>
        <taxon>Vertebrata</taxon>
        <taxon>Euteleostomi</taxon>
        <taxon>Actinopterygii</taxon>
        <taxon>Neopterygii</taxon>
        <taxon>Teleostei</taxon>
        <taxon>Anguilliformes</taxon>
        <taxon>Anguillidae</taxon>
        <taxon>Anguilla</taxon>
    </lineage>
</organism>
<name>A0A0E9TBV0_ANGAN</name>
<evidence type="ECO:0000313" key="1">
    <source>
        <dbReference type="EMBL" id="JAH51189.1"/>
    </source>
</evidence>
<sequence>MQVNSKCIEINRKHSFDHCSNCNYEVCFTEVSINFSYS</sequence>
<dbReference type="EMBL" id="GBXM01057388">
    <property type="protein sequence ID" value="JAH51189.1"/>
    <property type="molecule type" value="Transcribed_RNA"/>
</dbReference>
<accession>A0A0E9TBV0</accession>
<reference evidence="1" key="1">
    <citation type="submission" date="2014-11" db="EMBL/GenBank/DDBJ databases">
        <authorList>
            <person name="Amaro Gonzalez C."/>
        </authorList>
    </citation>
    <scope>NUCLEOTIDE SEQUENCE</scope>
</reference>